<organism evidence="2 3">
    <name type="scientific">Chlamydomonas incerta</name>
    <dbReference type="NCBI Taxonomy" id="51695"/>
    <lineage>
        <taxon>Eukaryota</taxon>
        <taxon>Viridiplantae</taxon>
        <taxon>Chlorophyta</taxon>
        <taxon>core chlorophytes</taxon>
        <taxon>Chlorophyceae</taxon>
        <taxon>CS clade</taxon>
        <taxon>Chlamydomonadales</taxon>
        <taxon>Chlamydomonadaceae</taxon>
        <taxon>Chlamydomonas</taxon>
    </lineage>
</organism>
<accession>A0A835TDB4</accession>
<dbReference type="SMART" id="SM00507">
    <property type="entry name" value="HNHc"/>
    <property type="match status" value="1"/>
</dbReference>
<evidence type="ECO:0000313" key="2">
    <source>
        <dbReference type="EMBL" id="KAG2436725.1"/>
    </source>
</evidence>
<dbReference type="InterPro" id="IPR002711">
    <property type="entry name" value="HNH"/>
</dbReference>
<dbReference type="InterPro" id="IPR003615">
    <property type="entry name" value="HNH_nuc"/>
</dbReference>
<reference evidence="2" key="1">
    <citation type="journal article" date="2020" name="bioRxiv">
        <title>Comparative genomics of Chlamydomonas.</title>
        <authorList>
            <person name="Craig R.J."/>
            <person name="Hasan A.R."/>
            <person name="Ness R.W."/>
            <person name="Keightley P.D."/>
        </authorList>
    </citation>
    <scope>NUCLEOTIDE SEQUENCE</scope>
    <source>
        <strain evidence="2">SAG 7.73</strain>
    </source>
</reference>
<dbReference type="PANTHER" id="PTHR33877">
    <property type="entry name" value="SLL1193 PROTEIN"/>
    <property type="match status" value="1"/>
</dbReference>
<feature type="domain" description="HNH nuclease" evidence="1">
    <location>
        <begin position="25"/>
        <end position="77"/>
    </location>
</feature>
<dbReference type="Pfam" id="PF01844">
    <property type="entry name" value="HNH"/>
    <property type="match status" value="1"/>
</dbReference>
<protein>
    <recommendedName>
        <fullName evidence="1">HNH nuclease domain-containing protein</fullName>
    </recommendedName>
</protein>
<proteinExistence type="predicted"/>
<keyword evidence="3" id="KW-1185">Reference proteome</keyword>
<dbReference type="PANTHER" id="PTHR33877:SF2">
    <property type="entry name" value="OS07G0170200 PROTEIN"/>
    <property type="match status" value="1"/>
</dbReference>
<dbReference type="EMBL" id="JAEHOC010000012">
    <property type="protein sequence ID" value="KAG2436725.1"/>
    <property type="molecule type" value="Genomic_DNA"/>
</dbReference>
<dbReference type="Gene3D" id="1.10.30.50">
    <property type="match status" value="1"/>
</dbReference>
<gene>
    <name evidence="2" type="ORF">HXX76_006249</name>
</gene>
<comment type="caution">
    <text evidence="2">The sequence shown here is derived from an EMBL/GenBank/DDBJ whole genome shotgun (WGS) entry which is preliminary data.</text>
</comment>
<dbReference type="GO" id="GO:0008270">
    <property type="term" value="F:zinc ion binding"/>
    <property type="evidence" value="ECO:0007669"/>
    <property type="project" value="InterPro"/>
</dbReference>
<dbReference type="GO" id="GO:0004519">
    <property type="term" value="F:endonuclease activity"/>
    <property type="evidence" value="ECO:0007669"/>
    <property type="project" value="InterPro"/>
</dbReference>
<evidence type="ECO:0000313" key="3">
    <source>
        <dbReference type="Proteomes" id="UP000650467"/>
    </source>
</evidence>
<dbReference type="Proteomes" id="UP000650467">
    <property type="component" value="Unassembled WGS sequence"/>
</dbReference>
<dbReference type="OrthoDB" id="2127950at2759"/>
<dbReference type="GO" id="GO:0003676">
    <property type="term" value="F:nucleic acid binding"/>
    <property type="evidence" value="ECO:0007669"/>
    <property type="project" value="InterPro"/>
</dbReference>
<dbReference type="InterPro" id="IPR052892">
    <property type="entry name" value="NA-targeting_endonuclease"/>
</dbReference>
<name>A0A835TDB4_CHLIN</name>
<evidence type="ECO:0000259" key="1">
    <source>
        <dbReference type="SMART" id="SM00507"/>
    </source>
</evidence>
<dbReference type="AlphaFoldDB" id="A0A835TDB4"/>
<sequence>MADCPWRPTPKNLARWEKLENSDKFLHSSQARDGRLDCNYCGKGPLRIATVDHVHPLSRGGADSAANMVVSCTACNYAKGDKLLR</sequence>
<dbReference type="CDD" id="cd00085">
    <property type="entry name" value="HNHc"/>
    <property type="match status" value="1"/>
</dbReference>